<keyword evidence="2" id="KW-0812">Transmembrane</keyword>
<keyword evidence="2" id="KW-1133">Transmembrane helix</keyword>
<comment type="caution">
    <text evidence="3">The sequence shown here is derived from an EMBL/GenBank/DDBJ whole genome shotgun (WGS) entry which is preliminary data.</text>
</comment>
<keyword evidence="2" id="KW-0472">Membrane</keyword>
<organism evidence="3 4">
    <name type="scientific">Candidatus Taylorbacteria bacterium RIFOXYD2_FULL_36_9</name>
    <dbReference type="NCBI Taxonomy" id="1802338"/>
    <lineage>
        <taxon>Bacteria</taxon>
        <taxon>Candidatus Tayloriibacteriota</taxon>
    </lineage>
</organism>
<feature type="coiled-coil region" evidence="1">
    <location>
        <begin position="47"/>
        <end position="74"/>
    </location>
</feature>
<sequence length="110" mass="12597">MLKKKEKRINNREPLKIWFWFFVGLFAFSLFSYGYFVRGAIVNIVTRQTMESDLASLNSRVLDLESQYLKVKNNITPELAQNLGFVTATNQKFVTKNTQTSGLSLVTPAL</sequence>
<dbReference type="STRING" id="1802338.A2541_01835"/>
<feature type="transmembrane region" description="Helical" evidence="2">
    <location>
        <begin position="17"/>
        <end position="37"/>
    </location>
</feature>
<gene>
    <name evidence="3" type="ORF">A2541_01835</name>
</gene>
<evidence type="ECO:0000313" key="4">
    <source>
        <dbReference type="Proteomes" id="UP000176965"/>
    </source>
</evidence>
<evidence type="ECO:0000313" key="3">
    <source>
        <dbReference type="EMBL" id="OHA47237.1"/>
    </source>
</evidence>
<evidence type="ECO:0000256" key="1">
    <source>
        <dbReference type="SAM" id="Coils"/>
    </source>
</evidence>
<name>A0A1G2PG19_9BACT</name>
<proteinExistence type="predicted"/>
<evidence type="ECO:0000256" key="2">
    <source>
        <dbReference type="SAM" id="Phobius"/>
    </source>
</evidence>
<reference evidence="3 4" key="1">
    <citation type="journal article" date="2016" name="Nat. Commun.">
        <title>Thousands of microbial genomes shed light on interconnected biogeochemical processes in an aquifer system.</title>
        <authorList>
            <person name="Anantharaman K."/>
            <person name="Brown C.T."/>
            <person name="Hug L.A."/>
            <person name="Sharon I."/>
            <person name="Castelle C.J."/>
            <person name="Probst A.J."/>
            <person name="Thomas B.C."/>
            <person name="Singh A."/>
            <person name="Wilkins M.J."/>
            <person name="Karaoz U."/>
            <person name="Brodie E.L."/>
            <person name="Williams K.H."/>
            <person name="Hubbard S.S."/>
            <person name="Banfield J.F."/>
        </authorList>
    </citation>
    <scope>NUCLEOTIDE SEQUENCE [LARGE SCALE GENOMIC DNA]</scope>
</reference>
<accession>A0A1G2PG19</accession>
<dbReference type="Proteomes" id="UP000176965">
    <property type="component" value="Unassembled WGS sequence"/>
</dbReference>
<dbReference type="EMBL" id="MHSQ01000019">
    <property type="protein sequence ID" value="OHA47237.1"/>
    <property type="molecule type" value="Genomic_DNA"/>
</dbReference>
<protein>
    <recommendedName>
        <fullName evidence="5">Cell division protein FtsL</fullName>
    </recommendedName>
</protein>
<evidence type="ECO:0008006" key="5">
    <source>
        <dbReference type="Google" id="ProtNLM"/>
    </source>
</evidence>
<dbReference type="AlphaFoldDB" id="A0A1G2PG19"/>
<keyword evidence="1" id="KW-0175">Coiled coil</keyword>